<proteinExistence type="predicted"/>
<name>A0A2P5E700_TREOI</name>
<gene>
    <name evidence="1" type="ORF">TorRG33x02_229280</name>
</gene>
<keyword evidence="2" id="KW-1185">Reference proteome</keyword>
<feature type="non-terminal residue" evidence="1">
    <location>
        <position position="1"/>
    </location>
</feature>
<evidence type="ECO:0000313" key="2">
    <source>
        <dbReference type="Proteomes" id="UP000237000"/>
    </source>
</evidence>
<dbReference type="Proteomes" id="UP000237000">
    <property type="component" value="Unassembled WGS sequence"/>
</dbReference>
<comment type="caution">
    <text evidence="1">The sequence shown here is derived from an EMBL/GenBank/DDBJ whole genome shotgun (WGS) entry which is preliminary data.</text>
</comment>
<accession>A0A2P5E700</accession>
<dbReference type="EMBL" id="JXTC01000220">
    <property type="protein sequence ID" value="PON81296.1"/>
    <property type="molecule type" value="Genomic_DNA"/>
</dbReference>
<organism evidence="1 2">
    <name type="scientific">Trema orientale</name>
    <name type="common">Charcoal tree</name>
    <name type="synonym">Celtis orientalis</name>
    <dbReference type="NCBI Taxonomy" id="63057"/>
    <lineage>
        <taxon>Eukaryota</taxon>
        <taxon>Viridiplantae</taxon>
        <taxon>Streptophyta</taxon>
        <taxon>Embryophyta</taxon>
        <taxon>Tracheophyta</taxon>
        <taxon>Spermatophyta</taxon>
        <taxon>Magnoliopsida</taxon>
        <taxon>eudicotyledons</taxon>
        <taxon>Gunneridae</taxon>
        <taxon>Pentapetalae</taxon>
        <taxon>rosids</taxon>
        <taxon>fabids</taxon>
        <taxon>Rosales</taxon>
        <taxon>Cannabaceae</taxon>
        <taxon>Trema</taxon>
    </lineage>
</organism>
<sequence>VRGLDRLYGWDHNILGSTLPRTLSWCRSSSVHSSLDLALDNPSLFYCRPYVYFLLGFIYLDKFLDSSLEFYSTGDEDLLGDVSKEWVIPCFPKLLCNLSDRQPKSWSLAFILYHPYRAMRQLGFGKNWPHDFRFAFLEPMIGMFPLIPLTEFLRNPLYIPFPLNFGDGSVSAVFTHNWHNLMESLLDP</sequence>
<evidence type="ECO:0000313" key="1">
    <source>
        <dbReference type="EMBL" id="PON81296.1"/>
    </source>
</evidence>
<dbReference type="AlphaFoldDB" id="A0A2P5E700"/>
<dbReference type="InParanoid" id="A0A2P5E700"/>
<reference evidence="2" key="1">
    <citation type="submission" date="2016-06" db="EMBL/GenBank/DDBJ databases">
        <title>Parallel loss of symbiosis genes in relatives of nitrogen-fixing non-legume Parasponia.</title>
        <authorList>
            <person name="Van Velzen R."/>
            <person name="Holmer R."/>
            <person name="Bu F."/>
            <person name="Rutten L."/>
            <person name="Van Zeijl A."/>
            <person name="Liu W."/>
            <person name="Santuari L."/>
            <person name="Cao Q."/>
            <person name="Sharma T."/>
            <person name="Shen D."/>
            <person name="Roswanjaya Y."/>
            <person name="Wardhani T."/>
            <person name="Kalhor M.S."/>
            <person name="Jansen J."/>
            <person name="Van den Hoogen J."/>
            <person name="Gungor B."/>
            <person name="Hartog M."/>
            <person name="Hontelez J."/>
            <person name="Verver J."/>
            <person name="Yang W.-C."/>
            <person name="Schijlen E."/>
            <person name="Repin R."/>
            <person name="Schilthuizen M."/>
            <person name="Schranz E."/>
            <person name="Heidstra R."/>
            <person name="Miyata K."/>
            <person name="Fedorova E."/>
            <person name="Kohlen W."/>
            <person name="Bisseling T."/>
            <person name="Smit S."/>
            <person name="Geurts R."/>
        </authorList>
    </citation>
    <scope>NUCLEOTIDE SEQUENCE [LARGE SCALE GENOMIC DNA]</scope>
    <source>
        <strain evidence="2">cv. RG33-2</strain>
    </source>
</reference>
<protein>
    <submittedName>
        <fullName evidence="1">Uncharacterized protein</fullName>
    </submittedName>
</protein>